<feature type="compositionally biased region" description="Low complexity" evidence="1">
    <location>
        <begin position="430"/>
        <end position="443"/>
    </location>
</feature>
<organism evidence="3 4">
    <name type="scientific">Hohenbuehelia grisea</name>
    <dbReference type="NCBI Taxonomy" id="104357"/>
    <lineage>
        <taxon>Eukaryota</taxon>
        <taxon>Fungi</taxon>
        <taxon>Dikarya</taxon>
        <taxon>Basidiomycota</taxon>
        <taxon>Agaricomycotina</taxon>
        <taxon>Agaricomycetes</taxon>
        <taxon>Agaricomycetidae</taxon>
        <taxon>Agaricales</taxon>
        <taxon>Pleurotineae</taxon>
        <taxon>Pleurotaceae</taxon>
        <taxon>Hohenbuehelia</taxon>
    </lineage>
</organism>
<feature type="compositionally biased region" description="Low complexity" evidence="1">
    <location>
        <begin position="364"/>
        <end position="383"/>
    </location>
</feature>
<sequence length="462" mass="50273">MISSLCSLCRILMLRSSTRPRLRGLTTRINLAHTAVAQGSKLLLFPPFHHFTRFEYCSSASISERLIDNASHLFSAVSSSSGSFLTYEFEGKCTARVSSDTNVDIDYNWLLGNGVQLFGPVGPNQAPYEVQIDGGEVRRFSASKATYTPQMLLYHADQLSSGKHVLKLVYRPTEVNQIFAIDYANVLSTANSQLNSATSQNLTSQSSLGLSGGAVAAVVISILVILASLAGLFFFLKRRQRQARKDNDYNDKMGPGILSPPEPHQQYPFAAPTFEPPRTNAYMAEPDAGLRRTNSTSSYAQTAITFTTLGPSISMRDPNTSERSHYGAASEYTGSSVAPNDVSYPHRSSLFPCHSRTFLLRPQNRNSVGPSVVSSGSNSTSPRTRPDAQRRTTKGQLVLMPPTAGQLLEEVPEDELLANRLVVEGRAQDFGSVSSSTPVPSGFMAPPDYQQATEPYVPRAAS</sequence>
<feature type="region of interest" description="Disordered" evidence="1">
    <location>
        <begin position="361"/>
        <end position="394"/>
    </location>
</feature>
<dbReference type="CDD" id="cd12087">
    <property type="entry name" value="TM_EGFR-like"/>
    <property type="match status" value="1"/>
</dbReference>
<dbReference type="Proteomes" id="UP001556367">
    <property type="component" value="Unassembled WGS sequence"/>
</dbReference>
<evidence type="ECO:0000256" key="1">
    <source>
        <dbReference type="SAM" id="MobiDB-lite"/>
    </source>
</evidence>
<feature type="region of interest" description="Disordered" evidence="1">
    <location>
        <begin position="310"/>
        <end position="340"/>
    </location>
</feature>
<proteinExistence type="predicted"/>
<keyword evidence="2" id="KW-0472">Membrane</keyword>
<feature type="transmembrane region" description="Helical" evidence="2">
    <location>
        <begin position="208"/>
        <end position="236"/>
    </location>
</feature>
<accession>A0ABR3JLK9</accession>
<feature type="region of interest" description="Disordered" evidence="1">
    <location>
        <begin position="430"/>
        <end position="462"/>
    </location>
</feature>
<keyword evidence="2" id="KW-1133">Transmembrane helix</keyword>
<evidence type="ECO:0000313" key="4">
    <source>
        <dbReference type="Proteomes" id="UP001556367"/>
    </source>
</evidence>
<evidence type="ECO:0008006" key="5">
    <source>
        <dbReference type="Google" id="ProtNLM"/>
    </source>
</evidence>
<reference evidence="4" key="1">
    <citation type="submission" date="2024-06" db="EMBL/GenBank/DDBJ databases">
        <title>Multi-omics analyses provide insights into the biosynthesis of the anticancer antibiotic pleurotin in Hohenbuehelia grisea.</title>
        <authorList>
            <person name="Weaver J.A."/>
            <person name="Alberti F."/>
        </authorList>
    </citation>
    <scope>NUCLEOTIDE SEQUENCE [LARGE SCALE GENOMIC DNA]</scope>
    <source>
        <strain evidence="4">T-177</strain>
    </source>
</reference>
<keyword evidence="4" id="KW-1185">Reference proteome</keyword>
<comment type="caution">
    <text evidence="3">The sequence shown here is derived from an EMBL/GenBank/DDBJ whole genome shotgun (WGS) entry which is preliminary data.</text>
</comment>
<protein>
    <recommendedName>
        <fullName evidence="5">Transmembrane protein</fullName>
    </recommendedName>
</protein>
<evidence type="ECO:0000313" key="3">
    <source>
        <dbReference type="EMBL" id="KAL0956688.1"/>
    </source>
</evidence>
<name>A0ABR3JLK9_9AGAR</name>
<evidence type="ECO:0000256" key="2">
    <source>
        <dbReference type="SAM" id="Phobius"/>
    </source>
</evidence>
<gene>
    <name evidence="3" type="ORF">HGRIS_002815</name>
</gene>
<keyword evidence="2" id="KW-0812">Transmembrane</keyword>
<dbReference type="EMBL" id="JASNQZ010000006">
    <property type="protein sequence ID" value="KAL0956688.1"/>
    <property type="molecule type" value="Genomic_DNA"/>
</dbReference>
<dbReference type="Gene3D" id="2.60.120.260">
    <property type="entry name" value="Galactose-binding domain-like"/>
    <property type="match status" value="1"/>
</dbReference>